<keyword evidence="2 7" id="KW-0813">Transport</keyword>
<dbReference type="InterPro" id="IPR001876">
    <property type="entry name" value="Znf_RanBP2"/>
</dbReference>
<gene>
    <name evidence="9" type="ORF">MSYG_3839</name>
</gene>
<keyword evidence="6 7" id="KW-0653">Protein transport</keyword>
<keyword evidence="3" id="KW-0479">Metal-binding</keyword>
<keyword evidence="7" id="KW-0963">Cytoplasm</keyword>
<dbReference type="SUPFAM" id="SSF46785">
    <property type="entry name" value="Winged helix' DNA-binding domain"/>
    <property type="match status" value="1"/>
</dbReference>
<reference evidence="10" key="1">
    <citation type="journal article" date="2017" name="Nucleic Acids Res.">
        <title>Proteogenomics produces comprehensive and highly accurate protein-coding gene annotation in a complete genome assembly of Malassezia sympodialis.</title>
        <authorList>
            <person name="Zhu Y."/>
            <person name="Engstroem P.G."/>
            <person name="Tellgren-Roth C."/>
            <person name="Baudo C.D."/>
            <person name="Kennell J.C."/>
            <person name="Sun S."/>
            <person name="Billmyre R.B."/>
            <person name="Schroeder M.S."/>
            <person name="Andersson A."/>
            <person name="Holm T."/>
            <person name="Sigurgeirsson B."/>
            <person name="Wu G."/>
            <person name="Sankaranarayanan S.R."/>
            <person name="Siddharthan R."/>
            <person name="Sanyal K."/>
            <person name="Lundeberg J."/>
            <person name="Nystedt B."/>
            <person name="Boekhout T."/>
            <person name="Dawson T.L. Jr."/>
            <person name="Heitman J."/>
            <person name="Scheynius A."/>
            <person name="Lehtioe J."/>
        </authorList>
    </citation>
    <scope>NUCLEOTIDE SEQUENCE [LARGE SCALE GENOMIC DNA]</scope>
    <source>
        <strain evidence="10">ATCC 42132</strain>
    </source>
</reference>
<comment type="similarity">
    <text evidence="1 7">Belongs to the VPS36 family.</text>
</comment>
<evidence type="ECO:0000313" key="9">
    <source>
        <dbReference type="EMBL" id="SHO79490.1"/>
    </source>
</evidence>
<evidence type="ECO:0000256" key="4">
    <source>
        <dbReference type="ARBA" id="ARBA00022771"/>
    </source>
</evidence>
<dbReference type="InterPro" id="IPR036390">
    <property type="entry name" value="WH_DNA-bd_sf"/>
</dbReference>
<dbReference type="Pfam" id="PF04157">
    <property type="entry name" value="EAP30"/>
    <property type="match status" value="1"/>
</dbReference>
<dbReference type="GO" id="GO:0032266">
    <property type="term" value="F:phosphatidylinositol-3-phosphate binding"/>
    <property type="evidence" value="ECO:0007669"/>
    <property type="project" value="UniProtKB-UniRule"/>
</dbReference>
<dbReference type="Gene3D" id="1.10.10.10">
    <property type="entry name" value="Winged helix-like DNA-binding domain superfamily/Winged helix DNA-binding domain"/>
    <property type="match status" value="1"/>
</dbReference>
<evidence type="ECO:0000256" key="1">
    <source>
        <dbReference type="ARBA" id="ARBA00009697"/>
    </source>
</evidence>
<evidence type="ECO:0000256" key="5">
    <source>
        <dbReference type="ARBA" id="ARBA00022833"/>
    </source>
</evidence>
<dbReference type="GO" id="GO:0043328">
    <property type="term" value="P:protein transport to vacuole involved in ubiquitin-dependent protein catabolic process via the multivesicular body sorting pathway"/>
    <property type="evidence" value="ECO:0007669"/>
    <property type="project" value="UniProtKB-UniRule"/>
</dbReference>
<dbReference type="SMART" id="SM00547">
    <property type="entry name" value="ZnF_RBZ"/>
    <property type="match status" value="1"/>
</dbReference>
<comment type="function">
    <text evidence="7">Component of the ESCRT-II complex (endosomal sorting complex required for transport II), which is required for multivesicular body (MVB) formation and sorting of endosomal cargo proteins into MVBs.</text>
</comment>
<dbReference type="Gene3D" id="2.30.29.30">
    <property type="entry name" value="Pleckstrin-homology domain (PH domain)/Phosphotyrosine-binding domain (PTB)"/>
    <property type="match status" value="1"/>
</dbReference>
<evidence type="ECO:0000256" key="6">
    <source>
        <dbReference type="ARBA" id="ARBA00022927"/>
    </source>
</evidence>
<dbReference type="InterPro" id="IPR037855">
    <property type="entry name" value="Vps36"/>
</dbReference>
<organism evidence="9 10">
    <name type="scientific">Malassezia sympodialis (strain ATCC 42132)</name>
    <name type="common">Atopic eczema-associated yeast</name>
    <dbReference type="NCBI Taxonomy" id="1230383"/>
    <lineage>
        <taxon>Eukaryota</taxon>
        <taxon>Fungi</taxon>
        <taxon>Dikarya</taxon>
        <taxon>Basidiomycota</taxon>
        <taxon>Ustilaginomycotina</taxon>
        <taxon>Malasseziomycetes</taxon>
        <taxon>Malasseziales</taxon>
        <taxon>Malasseziaceae</taxon>
        <taxon>Malassezia</taxon>
    </lineage>
</organism>
<sequence length="467" mass="50648">MDAWEPWGVDGVPSARELVQGERVITTQAGVGLYDGGAKSAARSSGTVVLTTHRLAYIDARAPRMQSAFVRLAQVRQTEHYAGFLRSSPKVVLAYVCERRVAWTCALCHTFHDAATLDDRCRTCGAAAPRADEEDSARTCSVCTFANHAALTRCEMCEAPLHAAQPTVSLKLSFRQGGDSPFYLSLRETIQARAWTVRAAAPTLGVSVAHVDAAPPTGASPEALADLQVLMRRAREMVDMAESLRTQFERTQARDDSEQVDTMLQSAMVQLGLAAPAVTPDMVRNEKAYHRALACELAGVLLGEHGVLGPGHVVRNDAAPIEVAPAADTGRGLLALDEVWGLWNRARGVALVPPREMRAAVAFLPDVTSPRVSVRVLRSGWTVLHTPRFEDAALERRVLHYLDDEAARGAGLTTSELAAHERLAPALVKSLLESVELTRGAIVRDECGTRETRWFRNAIRPRAASPS</sequence>
<protein>
    <recommendedName>
        <fullName evidence="7">Vacuolar protein-sorting-associated protein 36</fullName>
    </recommendedName>
    <alternativeName>
        <fullName evidence="7">ESCRT-II complex subunit VPS36</fullName>
    </alternativeName>
</protein>
<dbReference type="GO" id="GO:0043130">
    <property type="term" value="F:ubiquitin binding"/>
    <property type="evidence" value="ECO:0007669"/>
    <property type="project" value="UniProtKB-UniRule"/>
</dbReference>
<dbReference type="GO" id="GO:0008270">
    <property type="term" value="F:zinc ion binding"/>
    <property type="evidence" value="ECO:0007669"/>
    <property type="project" value="UniProtKB-KW"/>
</dbReference>
<dbReference type="EMBL" id="LT671826">
    <property type="protein sequence ID" value="SHO79490.1"/>
    <property type="molecule type" value="Genomic_DNA"/>
</dbReference>
<evidence type="ECO:0000256" key="2">
    <source>
        <dbReference type="ARBA" id="ARBA00022448"/>
    </source>
</evidence>
<dbReference type="OrthoDB" id="271448at2759"/>
<keyword evidence="7" id="KW-0967">Endosome</keyword>
<dbReference type="InterPro" id="IPR040608">
    <property type="entry name" value="Snf8/Vps36"/>
</dbReference>
<keyword evidence="5" id="KW-0862">Zinc</keyword>
<dbReference type="Gene3D" id="4.10.1060.10">
    <property type="entry name" value="Zinc finger, RanBP2-type"/>
    <property type="match status" value="1"/>
</dbReference>
<evidence type="ECO:0000259" key="8">
    <source>
        <dbReference type="PROSITE" id="PS51495"/>
    </source>
</evidence>
<dbReference type="SUPFAM" id="SSF50729">
    <property type="entry name" value="PH domain-like"/>
    <property type="match status" value="1"/>
</dbReference>
<dbReference type="InterPro" id="IPR036443">
    <property type="entry name" value="Znf_RanBP2_sf"/>
</dbReference>
<dbReference type="PANTHER" id="PTHR13128:SF12">
    <property type="entry name" value="VACUOLAR PROTEIN-SORTING-ASSOCIATED PROTEIN 36"/>
    <property type="match status" value="1"/>
</dbReference>
<dbReference type="VEuPathDB" id="FungiDB:MSYG_3839"/>
<evidence type="ECO:0000313" key="10">
    <source>
        <dbReference type="Proteomes" id="UP000186303"/>
    </source>
</evidence>
<keyword evidence="4" id="KW-0863">Zinc-finger</keyword>
<evidence type="ECO:0000256" key="7">
    <source>
        <dbReference type="RuleBase" id="RU367095"/>
    </source>
</evidence>
<accession>A0A1M8AAM7</accession>
<dbReference type="OMA" id="YAMYNKS"/>
<name>A0A1M8AAM7_MALS4</name>
<comment type="subcellular location">
    <subcellularLocation>
        <location evidence="7">Cytoplasm</location>
    </subcellularLocation>
    <subcellularLocation>
        <location evidence="7">Endosome</location>
    </subcellularLocation>
</comment>
<comment type="subunit">
    <text evidence="7">Component of the endosomal sorting complex required for transport II (ESCRT-II).</text>
</comment>
<dbReference type="GO" id="GO:0031902">
    <property type="term" value="C:late endosome membrane"/>
    <property type="evidence" value="ECO:0007669"/>
    <property type="project" value="UniProtKB-UniRule"/>
</dbReference>
<dbReference type="PANTHER" id="PTHR13128">
    <property type="entry name" value="VACUOLAR PROTEIN-SORTING-ASSOCIATED PROTEIN 36"/>
    <property type="match status" value="1"/>
</dbReference>
<dbReference type="STRING" id="1230383.A0A1M8AAM7"/>
<dbReference type="PROSITE" id="PS51495">
    <property type="entry name" value="GLUE"/>
    <property type="match status" value="1"/>
</dbReference>
<proteinExistence type="inferred from homology"/>
<dbReference type="InterPro" id="IPR036388">
    <property type="entry name" value="WH-like_DNA-bd_sf"/>
</dbReference>
<dbReference type="SUPFAM" id="SSF90209">
    <property type="entry name" value="Ran binding protein zinc finger-like"/>
    <property type="match status" value="1"/>
</dbReference>
<keyword evidence="10" id="KW-1185">Reference proteome</keyword>
<dbReference type="InterPro" id="IPR021648">
    <property type="entry name" value="GLUE_dom"/>
</dbReference>
<dbReference type="Gene3D" id="6.10.140.260">
    <property type="match status" value="1"/>
</dbReference>
<feature type="domain" description="GLUE N-terminal" evidence="8">
    <location>
        <begin position="9"/>
        <end position="202"/>
    </location>
</feature>
<evidence type="ECO:0000256" key="3">
    <source>
        <dbReference type="ARBA" id="ARBA00022723"/>
    </source>
</evidence>
<dbReference type="GO" id="GO:0000814">
    <property type="term" value="C:ESCRT II complex"/>
    <property type="evidence" value="ECO:0007669"/>
    <property type="project" value="UniProtKB-UniRule"/>
</dbReference>
<dbReference type="Pfam" id="PF11605">
    <property type="entry name" value="Vps36_ESCRT-II"/>
    <property type="match status" value="1"/>
</dbReference>
<dbReference type="InterPro" id="IPR011993">
    <property type="entry name" value="PH-like_dom_sf"/>
</dbReference>
<dbReference type="Proteomes" id="UP000186303">
    <property type="component" value="Chromosome 6"/>
</dbReference>
<dbReference type="AlphaFoldDB" id="A0A1M8AAM7"/>